<dbReference type="PRINTS" id="PR00092">
    <property type="entry name" value="TYROSINASE"/>
</dbReference>
<evidence type="ECO:0000256" key="2">
    <source>
        <dbReference type="ARBA" id="ARBA00023002"/>
    </source>
</evidence>
<evidence type="ECO:0000256" key="1">
    <source>
        <dbReference type="ARBA" id="ARBA00022723"/>
    </source>
</evidence>
<keyword evidence="2" id="KW-0560">Oxidoreductase</keyword>
<evidence type="ECO:0000256" key="3">
    <source>
        <dbReference type="SAM" id="SignalP"/>
    </source>
</evidence>
<evidence type="ECO:0000313" key="6">
    <source>
        <dbReference type="Proteomes" id="UP000800094"/>
    </source>
</evidence>
<protein>
    <submittedName>
        <fullName evidence="5">Di-copper centre-containing protein</fullName>
    </submittedName>
</protein>
<dbReference type="GeneID" id="54579275"/>
<name>A0A6A6IAN5_9PLEO</name>
<keyword evidence="6" id="KW-1185">Reference proteome</keyword>
<dbReference type="Pfam" id="PF00264">
    <property type="entry name" value="Tyrosinase"/>
    <property type="match status" value="1"/>
</dbReference>
<feature type="signal peptide" evidence="3">
    <location>
        <begin position="1"/>
        <end position="22"/>
    </location>
</feature>
<dbReference type="GO" id="GO:0046872">
    <property type="term" value="F:metal ion binding"/>
    <property type="evidence" value="ECO:0007669"/>
    <property type="project" value="UniProtKB-KW"/>
</dbReference>
<dbReference type="PANTHER" id="PTHR11474">
    <property type="entry name" value="TYROSINASE FAMILY MEMBER"/>
    <property type="match status" value="1"/>
</dbReference>
<dbReference type="InterPro" id="IPR008922">
    <property type="entry name" value="Di-copper_centre_dom_sf"/>
</dbReference>
<evidence type="ECO:0000313" key="5">
    <source>
        <dbReference type="EMBL" id="KAF2246553.1"/>
    </source>
</evidence>
<dbReference type="OrthoDB" id="6132182at2759"/>
<evidence type="ECO:0000259" key="4">
    <source>
        <dbReference type="Pfam" id="PF00264"/>
    </source>
</evidence>
<accession>A0A6A6IAN5</accession>
<dbReference type="EMBL" id="ML987198">
    <property type="protein sequence ID" value="KAF2246553.1"/>
    <property type="molecule type" value="Genomic_DNA"/>
</dbReference>
<dbReference type="InterPro" id="IPR050316">
    <property type="entry name" value="Tyrosinase/Hemocyanin"/>
</dbReference>
<proteinExistence type="predicted"/>
<dbReference type="Proteomes" id="UP000800094">
    <property type="component" value="Unassembled WGS sequence"/>
</dbReference>
<keyword evidence="3" id="KW-0732">Signal</keyword>
<dbReference type="AlphaFoldDB" id="A0A6A6IAN5"/>
<feature type="chain" id="PRO_5025695211" evidence="3">
    <location>
        <begin position="23"/>
        <end position="394"/>
    </location>
</feature>
<dbReference type="Gene3D" id="1.10.1280.10">
    <property type="entry name" value="Di-copper center containing domain from catechol oxidase"/>
    <property type="match status" value="1"/>
</dbReference>
<organism evidence="5 6">
    <name type="scientific">Trematosphaeria pertusa</name>
    <dbReference type="NCBI Taxonomy" id="390896"/>
    <lineage>
        <taxon>Eukaryota</taxon>
        <taxon>Fungi</taxon>
        <taxon>Dikarya</taxon>
        <taxon>Ascomycota</taxon>
        <taxon>Pezizomycotina</taxon>
        <taxon>Dothideomycetes</taxon>
        <taxon>Pleosporomycetidae</taxon>
        <taxon>Pleosporales</taxon>
        <taxon>Massarineae</taxon>
        <taxon>Trematosphaeriaceae</taxon>
        <taxon>Trematosphaeria</taxon>
    </lineage>
</organism>
<dbReference type="InterPro" id="IPR002227">
    <property type="entry name" value="Tyrosinase_Cu-bd"/>
</dbReference>
<feature type="domain" description="Tyrosinase copper-binding" evidence="4">
    <location>
        <begin position="107"/>
        <end position="330"/>
    </location>
</feature>
<dbReference type="SUPFAM" id="SSF48056">
    <property type="entry name" value="Di-copper centre-containing domain"/>
    <property type="match status" value="1"/>
</dbReference>
<gene>
    <name evidence="5" type="ORF">BU26DRAFT_48745</name>
</gene>
<dbReference type="RefSeq" id="XP_033681557.1">
    <property type="nucleotide sequence ID" value="XM_033825945.1"/>
</dbReference>
<dbReference type="PANTHER" id="PTHR11474:SF125">
    <property type="entry name" value="N-ACETYL-6-HYDROXYTRYPTOPHAN OXIDASE IVOB-RELATED"/>
    <property type="match status" value="1"/>
</dbReference>
<keyword evidence="1" id="KW-0479">Metal-binding</keyword>
<sequence>MAGNAILSAFVASLCLSSGASAWPFAKRQTLSYADIQKQALANANKVLDGTLSDGMTRTTCNKNNVAVRKEYGDMTKDERLEYIRAVKCIRSKPSKLPAGKYPGAKTRYDDFVVVHMNMTPSVHSTANFMHWHRYYIWAYETALQTECEYKGTQPYWNWGKYSDLTVSPIFNGDEWSMGGNGDYVKHSGGMMGIPAGPGGGCVTKGPFGNLTVSLGPLMSTMDTSLKIPSNPSRDGYGNNPRCLRRDVNNYYMTRSLTMSNLANHITSNKAIGVFQSSLQNDSPTMPAIHSSGHFSIWGDPGGDVYVSPGEPTFWLHHGQLDRHWWMWQNYVEAEVKTRTSQYEGGTNWMNPNSAPGKATDAQWLDVVAPAGKNGIPSNQIFSTTAGPFCYIYQ</sequence>
<reference evidence="5" key="1">
    <citation type="journal article" date="2020" name="Stud. Mycol.">
        <title>101 Dothideomycetes genomes: a test case for predicting lifestyles and emergence of pathogens.</title>
        <authorList>
            <person name="Haridas S."/>
            <person name="Albert R."/>
            <person name="Binder M."/>
            <person name="Bloem J."/>
            <person name="Labutti K."/>
            <person name="Salamov A."/>
            <person name="Andreopoulos B."/>
            <person name="Baker S."/>
            <person name="Barry K."/>
            <person name="Bills G."/>
            <person name="Bluhm B."/>
            <person name="Cannon C."/>
            <person name="Castanera R."/>
            <person name="Culley D."/>
            <person name="Daum C."/>
            <person name="Ezra D."/>
            <person name="Gonzalez J."/>
            <person name="Henrissat B."/>
            <person name="Kuo A."/>
            <person name="Liang C."/>
            <person name="Lipzen A."/>
            <person name="Lutzoni F."/>
            <person name="Magnuson J."/>
            <person name="Mondo S."/>
            <person name="Nolan M."/>
            <person name="Ohm R."/>
            <person name="Pangilinan J."/>
            <person name="Park H.-J."/>
            <person name="Ramirez L."/>
            <person name="Alfaro M."/>
            <person name="Sun H."/>
            <person name="Tritt A."/>
            <person name="Yoshinaga Y."/>
            <person name="Zwiers L.-H."/>
            <person name="Turgeon B."/>
            <person name="Goodwin S."/>
            <person name="Spatafora J."/>
            <person name="Crous P."/>
            <person name="Grigoriev I."/>
        </authorList>
    </citation>
    <scope>NUCLEOTIDE SEQUENCE</scope>
    <source>
        <strain evidence="5">CBS 122368</strain>
    </source>
</reference>
<dbReference type="GO" id="GO:0016491">
    <property type="term" value="F:oxidoreductase activity"/>
    <property type="evidence" value="ECO:0007669"/>
    <property type="project" value="UniProtKB-KW"/>
</dbReference>